<sequence length="29" mass="3337">MQKIVDLLPQWIINFILGKEGIPLKEATQ</sequence>
<keyword evidence="2" id="KW-1185">Reference proteome</keyword>
<dbReference type="EMBL" id="AP026867">
    <property type="protein sequence ID" value="BDS09879.1"/>
    <property type="molecule type" value="Genomic_DNA"/>
</dbReference>
<evidence type="ECO:0000313" key="1">
    <source>
        <dbReference type="EMBL" id="BDS09879.1"/>
    </source>
</evidence>
<proteinExistence type="predicted"/>
<accession>A0A916DNH0</accession>
<dbReference type="KEGG" id="aup:AsAng_0005840"/>
<dbReference type="Proteomes" id="UP001060919">
    <property type="component" value="Chromosome"/>
</dbReference>
<gene>
    <name evidence="1" type="ORF">AsAng_0005840</name>
</gene>
<evidence type="ECO:0000313" key="2">
    <source>
        <dbReference type="Proteomes" id="UP001060919"/>
    </source>
</evidence>
<dbReference type="AlphaFoldDB" id="A0A916DNH0"/>
<organism evidence="1 2">
    <name type="scientific">Aureispira anguillae</name>
    <dbReference type="NCBI Taxonomy" id="2864201"/>
    <lineage>
        <taxon>Bacteria</taxon>
        <taxon>Pseudomonadati</taxon>
        <taxon>Bacteroidota</taxon>
        <taxon>Saprospiria</taxon>
        <taxon>Saprospirales</taxon>
        <taxon>Saprospiraceae</taxon>
        <taxon>Aureispira</taxon>
    </lineage>
</organism>
<name>A0A916DNH0_9BACT</name>
<reference evidence="1" key="1">
    <citation type="submission" date="2022-09" db="EMBL/GenBank/DDBJ databases">
        <title>Aureispira anguillicida sp. nov., isolated from Leptocephalus of Japanese eel Anguilla japonica.</title>
        <authorList>
            <person name="Yuasa K."/>
            <person name="Mekata T."/>
            <person name="Ikunari K."/>
        </authorList>
    </citation>
    <scope>NUCLEOTIDE SEQUENCE</scope>
    <source>
        <strain evidence="1">EL160426</strain>
    </source>
</reference>
<protein>
    <submittedName>
        <fullName evidence="1">Uncharacterized protein</fullName>
    </submittedName>
</protein>